<sequence length="589" mass="66463">MNFDRQRAIYDRTDNLFESILRSGRALSTTDWTLARGILQENESLTQNYETAIRILKQNHHTISSLFAPIRRIPPEVLSHIFAYPVQSNHFGTEKRAWSSDASKLGKACHYWRLVSSATPQLWAKLDIELDFKNSMDLGVFRDLKHHIERAQSVPMDIALTIDGNDGDLPVDVLDVLEALFASSSQWYRLECNIGEGWEETAASILLDYSAEKLASLRCLEIAFGDGVILEEGVVLLNLFMNKAPLLRSIRLPESRQYIQQDTLGQHNILFTAITDLFIGNTTHVVLSLLGSCPNLVSAHYVIPPSQNAQVDESEGADSNKSPKNMRRLLRLRDLTIQIPGACKSSTYPLQNAAKILQHLACPALEELAFLTDADSSQSVGGPTKESSFLCSLTDFLARSQGPLHLRLDRIPFSDEELVSLLGKTPSLTSLTIRETEEHFGECKNVIFSDLSFAALTWPDSTSKRSNPVSDSMYLLPRLRDLRITIDYELYESNFVQLVKSRLIEGQPTFVQTCLSRLQSFYVKAMKSLSWDGHEIFVEYLRELKKEDLAIRVVTHQRLLNGTVVEKEVVGLGEYEGYSHDEEEENSDY</sequence>
<evidence type="ECO:0000313" key="2">
    <source>
        <dbReference type="Proteomes" id="UP000017559"/>
    </source>
</evidence>
<dbReference type="OrthoDB" id="3266451at2759"/>
<evidence type="ECO:0000313" key="1">
    <source>
        <dbReference type="EMBL" id="ESK94210.1"/>
    </source>
</evidence>
<accession>V2XNX1</accession>
<name>V2XNX1_MONRO</name>
<protein>
    <submittedName>
        <fullName evidence="1">Uncharacterized protein</fullName>
    </submittedName>
</protein>
<reference evidence="1 2" key="1">
    <citation type="journal article" date="2014" name="BMC Genomics">
        <title>Genome and secretome analysis of the hemibiotrophic fungal pathogen, Moniliophthora roreri, which causes frosty pod rot disease of cacao: mechanisms of the biotrophic and necrotrophic phases.</title>
        <authorList>
            <person name="Meinhardt L.W."/>
            <person name="Costa G.G.L."/>
            <person name="Thomazella D.P.T."/>
            <person name="Teixeira P.J.P.L."/>
            <person name="Carazzolle M.F."/>
            <person name="Schuster S.C."/>
            <person name="Carlson J.E."/>
            <person name="Guiltinan M.J."/>
            <person name="Mieczkowski P."/>
            <person name="Farmer A."/>
            <person name="Ramaraj T."/>
            <person name="Crozier J."/>
            <person name="Davis R.E."/>
            <person name="Shao J."/>
            <person name="Melnick R.L."/>
            <person name="Pereira G.A.G."/>
            <person name="Bailey B.A."/>
        </authorList>
    </citation>
    <scope>NUCLEOTIDE SEQUENCE [LARGE SCALE GENOMIC DNA]</scope>
    <source>
        <strain evidence="1 2">MCA 2997</strain>
    </source>
</reference>
<organism evidence="1 2">
    <name type="scientific">Moniliophthora roreri (strain MCA 2997)</name>
    <name type="common">Cocoa frosty pod rot fungus</name>
    <name type="synonym">Crinipellis roreri</name>
    <dbReference type="NCBI Taxonomy" id="1381753"/>
    <lineage>
        <taxon>Eukaryota</taxon>
        <taxon>Fungi</taxon>
        <taxon>Dikarya</taxon>
        <taxon>Basidiomycota</taxon>
        <taxon>Agaricomycotina</taxon>
        <taxon>Agaricomycetes</taxon>
        <taxon>Agaricomycetidae</taxon>
        <taxon>Agaricales</taxon>
        <taxon>Marasmiineae</taxon>
        <taxon>Marasmiaceae</taxon>
        <taxon>Moniliophthora</taxon>
    </lineage>
</organism>
<gene>
    <name evidence="1" type="ORF">Moror_8320</name>
</gene>
<dbReference type="HOGENOM" id="CLU_018544_9_0_1"/>
<dbReference type="EMBL" id="AWSO01000150">
    <property type="protein sequence ID" value="ESK94210.1"/>
    <property type="molecule type" value="Genomic_DNA"/>
</dbReference>
<proteinExistence type="predicted"/>
<keyword evidence="2" id="KW-1185">Reference proteome</keyword>
<dbReference type="AlphaFoldDB" id="V2XNX1"/>
<comment type="caution">
    <text evidence="1">The sequence shown here is derived from an EMBL/GenBank/DDBJ whole genome shotgun (WGS) entry which is preliminary data.</text>
</comment>
<dbReference type="Proteomes" id="UP000017559">
    <property type="component" value="Unassembled WGS sequence"/>
</dbReference>
<dbReference type="KEGG" id="mrr:Moror_8320"/>